<evidence type="ECO:0000313" key="3">
    <source>
        <dbReference type="Proteomes" id="UP000527324"/>
    </source>
</evidence>
<sequence length="210" mass="22559">MQAWLALLSRLTGRAAAVATDIVDPAGAADPFVRPAEIPSEAPSPLDQALDEIEAGALEVYARAGLPTRPGHYRRAPNQTVWDFLSADLTPEARFALALEHPPETGWRFARLQDLGARSDRPDLRAASRLLNEIADLRLARRGVLTEDHLLVAMELGGAWRALRDARRAATQAEVPAAPAAKARQPAGKTSGKSSAKTPRARRAKPSNTA</sequence>
<dbReference type="GeneID" id="88840293"/>
<protein>
    <submittedName>
        <fullName evidence="2">Uncharacterized protein</fullName>
    </submittedName>
</protein>
<gene>
    <name evidence="2" type="ORF">GGQ93_001815</name>
</gene>
<evidence type="ECO:0000313" key="2">
    <source>
        <dbReference type="EMBL" id="MBB5740101.1"/>
    </source>
</evidence>
<accession>A0A7W9C6L7</accession>
<organism evidence="2 3">
    <name type="scientific">Brevundimonas aurantiaca</name>
    <dbReference type="NCBI Taxonomy" id="74316"/>
    <lineage>
        <taxon>Bacteria</taxon>
        <taxon>Pseudomonadati</taxon>
        <taxon>Pseudomonadota</taxon>
        <taxon>Alphaproteobacteria</taxon>
        <taxon>Caulobacterales</taxon>
        <taxon>Caulobacteraceae</taxon>
        <taxon>Brevundimonas</taxon>
    </lineage>
</organism>
<feature type="region of interest" description="Disordered" evidence="1">
    <location>
        <begin position="167"/>
        <end position="210"/>
    </location>
</feature>
<dbReference type="Proteomes" id="UP000527324">
    <property type="component" value="Unassembled WGS sequence"/>
</dbReference>
<dbReference type="RefSeq" id="WP_183216507.1">
    <property type="nucleotide sequence ID" value="NZ_CAJFZW010000007.1"/>
</dbReference>
<name>A0A7W9C6L7_9CAUL</name>
<keyword evidence="3" id="KW-1185">Reference proteome</keyword>
<dbReference type="EMBL" id="JACHOQ010000003">
    <property type="protein sequence ID" value="MBB5740101.1"/>
    <property type="molecule type" value="Genomic_DNA"/>
</dbReference>
<dbReference type="AlphaFoldDB" id="A0A7W9C6L7"/>
<feature type="compositionally biased region" description="Basic residues" evidence="1">
    <location>
        <begin position="199"/>
        <end position="210"/>
    </location>
</feature>
<proteinExistence type="predicted"/>
<evidence type="ECO:0000256" key="1">
    <source>
        <dbReference type="SAM" id="MobiDB-lite"/>
    </source>
</evidence>
<feature type="compositionally biased region" description="Low complexity" evidence="1">
    <location>
        <begin position="169"/>
        <end position="187"/>
    </location>
</feature>
<comment type="caution">
    <text evidence="2">The sequence shown here is derived from an EMBL/GenBank/DDBJ whole genome shotgun (WGS) entry which is preliminary data.</text>
</comment>
<reference evidence="2 3" key="1">
    <citation type="submission" date="2020-08" db="EMBL/GenBank/DDBJ databases">
        <title>Genomic Encyclopedia of Type Strains, Phase IV (KMG-IV): sequencing the most valuable type-strain genomes for metagenomic binning, comparative biology and taxonomic classification.</title>
        <authorList>
            <person name="Goeker M."/>
        </authorList>
    </citation>
    <scope>NUCLEOTIDE SEQUENCE [LARGE SCALE GENOMIC DNA]</scope>
    <source>
        <strain evidence="2 3">DSM 4731</strain>
    </source>
</reference>